<sequence length="414" mass="46475">MRFLPHSTLSSLTRSAAIHEAVEAAMQQQIAASGHLACKEEDDEAFFVADLGEVVYRQHIRWKRHLPRIKPYFAVKCNPDPVVLRLFDELETGFDCASKQEIQQILEMGVSPDRIIYAQPCKAISHLRFSARHCVRKMTFDNAEELHKIQGSFPAAELLLRINTDDSASLCRLSQKFGVGLEQSAELLALSKRLDLNVVGVAFHCGSGASDTRAFVQAVRDARTVFDQARHLGLNLHVLDCGGGFVSETFDYTAIALGKAVDHFFPPNVEVIAEPGRFFTSTAFTLACNVIARRTSFDDNRVYINDGIYGNLSCIIYDHQKPRAKLFRKGRHSNHSKSQTEVKYSIWGPTCDGIDCIDMNWRCDQEVQVGDWLFFENMGAYTKCSATRFNGFPNNHRVIYVCSEPAARNLVGIE</sequence>
<dbReference type="PANTHER" id="PTHR11482:SF6">
    <property type="entry name" value="ORNITHINE DECARBOXYLASE 1-RELATED"/>
    <property type="match status" value="1"/>
</dbReference>
<dbReference type="SUPFAM" id="SSF50621">
    <property type="entry name" value="Alanine racemase C-terminal domain-like"/>
    <property type="match status" value="1"/>
</dbReference>
<dbReference type="GO" id="GO:0004586">
    <property type="term" value="F:ornithine decarboxylase activity"/>
    <property type="evidence" value="ECO:0007669"/>
    <property type="project" value="UniProtKB-ARBA"/>
</dbReference>
<evidence type="ECO:0000259" key="7">
    <source>
        <dbReference type="Pfam" id="PF02784"/>
    </source>
</evidence>
<keyword evidence="9" id="KW-1185">Reference proteome</keyword>
<dbReference type="InterPro" id="IPR009006">
    <property type="entry name" value="Ala_racemase/Decarboxylase_C"/>
</dbReference>
<dbReference type="Gene3D" id="3.20.20.10">
    <property type="entry name" value="Alanine racemase"/>
    <property type="match status" value="1"/>
</dbReference>
<protein>
    <recommendedName>
        <fullName evidence="7">Orn/DAP/Arg decarboxylase 2 N-terminal domain-containing protein</fullName>
    </recommendedName>
</protein>
<feature type="modified residue" description="N6-(pyridoxal phosphate)lysine" evidence="6">
    <location>
        <position position="76"/>
    </location>
</feature>
<organism evidence="8 9">
    <name type="scientific">Pseudocercospora musae</name>
    <dbReference type="NCBI Taxonomy" id="113226"/>
    <lineage>
        <taxon>Eukaryota</taxon>
        <taxon>Fungi</taxon>
        <taxon>Dikarya</taxon>
        <taxon>Ascomycota</taxon>
        <taxon>Pezizomycotina</taxon>
        <taxon>Dothideomycetes</taxon>
        <taxon>Dothideomycetidae</taxon>
        <taxon>Mycosphaerellales</taxon>
        <taxon>Mycosphaerellaceae</taxon>
        <taxon>Pseudocercospora</taxon>
    </lineage>
</organism>
<dbReference type="InterPro" id="IPR022644">
    <property type="entry name" value="De-COase2_N"/>
</dbReference>
<dbReference type="PRINTS" id="PR01182">
    <property type="entry name" value="ORNDCRBXLASE"/>
</dbReference>
<evidence type="ECO:0000256" key="2">
    <source>
        <dbReference type="ARBA" id="ARBA00008872"/>
    </source>
</evidence>
<dbReference type="AlphaFoldDB" id="A0A139IQQ5"/>
<evidence type="ECO:0000256" key="4">
    <source>
        <dbReference type="ARBA" id="ARBA00022898"/>
    </source>
</evidence>
<evidence type="ECO:0000256" key="6">
    <source>
        <dbReference type="PIRSR" id="PIRSR600183-50"/>
    </source>
</evidence>
<evidence type="ECO:0000256" key="1">
    <source>
        <dbReference type="ARBA" id="ARBA00001933"/>
    </source>
</evidence>
<proteinExistence type="inferred from homology"/>
<feature type="domain" description="Orn/DAP/Arg decarboxylase 2 N-terminal" evidence="7">
    <location>
        <begin position="55"/>
        <end position="280"/>
    </location>
</feature>
<dbReference type="InterPro" id="IPR002433">
    <property type="entry name" value="Orn_de-COase"/>
</dbReference>
<dbReference type="EMBL" id="LFZO01000026">
    <property type="protein sequence ID" value="KXT17060.1"/>
    <property type="molecule type" value="Genomic_DNA"/>
</dbReference>
<name>A0A139IQQ5_9PEZI</name>
<dbReference type="Pfam" id="PF02784">
    <property type="entry name" value="Orn_Arg_deC_N"/>
    <property type="match status" value="1"/>
</dbReference>
<dbReference type="GO" id="GO:0033387">
    <property type="term" value="P:putrescine biosynthetic process from arginine, via ornithine"/>
    <property type="evidence" value="ECO:0007669"/>
    <property type="project" value="TreeGrafter"/>
</dbReference>
<evidence type="ECO:0000313" key="9">
    <source>
        <dbReference type="Proteomes" id="UP000073492"/>
    </source>
</evidence>
<dbReference type="InterPro" id="IPR029066">
    <property type="entry name" value="PLP-binding_barrel"/>
</dbReference>
<dbReference type="SUPFAM" id="SSF51419">
    <property type="entry name" value="PLP-binding barrel"/>
    <property type="match status" value="1"/>
</dbReference>
<keyword evidence="3" id="KW-0210">Decarboxylase</keyword>
<dbReference type="InterPro" id="IPR000183">
    <property type="entry name" value="Orn/DAP/Arg_de-COase"/>
</dbReference>
<reference evidence="8 9" key="1">
    <citation type="submission" date="2015-07" db="EMBL/GenBank/DDBJ databases">
        <title>Comparative genomics of the Sigatoka disease complex on banana suggests a link between parallel evolutionary changes in Pseudocercospora fijiensis and Pseudocercospora eumusae and increased virulence on the banana host.</title>
        <authorList>
            <person name="Chang T.-C."/>
            <person name="Salvucci A."/>
            <person name="Crous P.W."/>
            <person name="Stergiopoulos I."/>
        </authorList>
    </citation>
    <scope>NUCLEOTIDE SEQUENCE [LARGE SCALE GENOMIC DNA]</scope>
    <source>
        <strain evidence="8 9">CBS 116634</strain>
    </source>
</reference>
<dbReference type="Gene3D" id="2.40.37.10">
    <property type="entry name" value="Lyase, Ornithine Decarboxylase, Chain A, domain 1"/>
    <property type="match status" value="1"/>
</dbReference>
<comment type="cofactor">
    <cofactor evidence="1 6">
        <name>pyridoxal 5'-phosphate</name>
        <dbReference type="ChEBI" id="CHEBI:597326"/>
    </cofactor>
</comment>
<dbReference type="CDD" id="cd00622">
    <property type="entry name" value="PLPDE_III_ODC"/>
    <property type="match status" value="1"/>
</dbReference>
<gene>
    <name evidence="8" type="ORF">AC579_4321</name>
</gene>
<dbReference type="PANTHER" id="PTHR11482">
    <property type="entry name" value="ARGININE/DIAMINOPIMELATE/ORNITHINE DECARBOXYLASE"/>
    <property type="match status" value="1"/>
</dbReference>
<dbReference type="STRING" id="113226.A0A139IQQ5"/>
<comment type="caution">
    <text evidence="8">The sequence shown here is derived from an EMBL/GenBank/DDBJ whole genome shotgun (WGS) entry which is preliminary data.</text>
</comment>
<dbReference type="PRINTS" id="PR01179">
    <property type="entry name" value="ODADCRBXLASE"/>
</dbReference>
<dbReference type="FunFam" id="3.20.20.10:FF:000005">
    <property type="entry name" value="Ornithine decarboxylase"/>
    <property type="match status" value="1"/>
</dbReference>
<feature type="active site" description="Proton donor" evidence="6">
    <location>
        <position position="351"/>
    </location>
</feature>
<evidence type="ECO:0000256" key="3">
    <source>
        <dbReference type="ARBA" id="ARBA00022793"/>
    </source>
</evidence>
<keyword evidence="4 6" id="KW-0663">Pyridoxal phosphate</keyword>
<comment type="similarity">
    <text evidence="2">Belongs to the Orn/Lys/Arg decarboxylase class-II family.</text>
</comment>
<accession>A0A139IQQ5</accession>
<dbReference type="GO" id="GO:0005737">
    <property type="term" value="C:cytoplasm"/>
    <property type="evidence" value="ECO:0007669"/>
    <property type="project" value="TreeGrafter"/>
</dbReference>
<evidence type="ECO:0000313" key="8">
    <source>
        <dbReference type="EMBL" id="KXT17059.1"/>
    </source>
</evidence>
<dbReference type="Proteomes" id="UP000073492">
    <property type="component" value="Unassembled WGS sequence"/>
</dbReference>
<evidence type="ECO:0000256" key="5">
    <source>
        <dbReference type="ARBA" id="ARBA00023239"/>
    </source>
</evidence>
<dbReference type="EMBL" id="LFZO01000026">
    <property type="protein sequence ID" value="KXT17059.1"/>
    <property type="molecule type" value="Genomic_DNA"/>
</dbReference>
<keyword evidence="5" id="KW-0456">Lyase</keyword>